<dbReference type="AlphaFoldDB" id="A0A6A6PKT2"/>
<evidence type="ECO:0000313" key="1">
    <source>
        <dbReference type="EMBL" id="KAF2480274.1"/>
    </source>
</evidence>
<gene>
    <name evidence="1" type="ORF">BDY17DRAFT_303541</name>
</gene>
<accession>A0A6A6PKT2</accession>
<name>A0A6A6PKT2_9PEZI</name>
<protein>
    <submittedName>
        <fullName evidence="1">Uncharacterized protein</fullName>
    </submittedName>
</protein>
<organism evidence="1 2">
    <name type="scientific">Neohortaea acidophila</name>
    <dbReference type="NCBI Taxonomy" id="245834"/>
    <lineage>
        <taxon>Eukaryota</taxon>
        <taxon>Fungi</taxon>
        <taxon>Dikarya</taxon>
        <taxon>Ascomycota</taxon>
        <taxon>Pezizomycotina</taxon>
        <taxon>Dothideomycetes</taxon>
        <taxon>Dothideomycetidae</taxon>
        <taxon>Mycosphaerellales</taxon>
        <taxon>Teratosphaeriaceae</taxon>
        <taxon>Neohortaea</taxon>
    </lineage>
</organism>
<dbReference type="GeneID" id="54475591"/>
<dbReference type="RefSeq" id="XP_033586844.1">
    <property type="nucleotide sequence ID" value="XM_033734589.1"/>
</dbReference>
<keyword evidence="2" id="KW-1185">Reference proteome</keyword>
<evidence type="ECO:0000313" key="2">
    <source>
        <dbReference type="Proteomes" id="UP000799767"/>
    </source>
</evidence>
<sequence>MLRLAPPTQSDASTAALLPPAPQYTCRPTRIDKAQTHLQASPLRDLGDWEFPCATTRNVFSAHPCVEPHLQASSVAASTIVSNMSSRLSHMQCPSFPDAVESPSSRGFNPFRDRQQRVPPLFHCFRLRAKLHRGGAKAVAPPKILVAVCPPLVERKLLHTKRAAAFGWLVARAFGLQDLACTPDARSAGWAIFSAFRERSRHPSL</sequence>
<proteinExistence type="predicted"/>
<dbReference type="Proteomes" id="UP000799767">
    <property type="component" value="Unassembled WGS sequence"/>
</dbReference>
<reference evidence="1" key="1">
    <citation type="journal article" date="2020" name="Stud. Mycol.">
        <title>101 Dothideomycetes genomes: a test case for predicting lifestyles and emergence of pathogens.</title>
        <authorList>
            <person name="Haridas S."/>
            <person name="Albert R."/>
            <person name="Binder M."/>
            <person name="Bloem J."/>
            <person name="Labutti K."/>
            <person name="Salamov A."/>
            <person name="Andreopoulos B."/>
            <person name="Baker S."/>
            <person name="Barry K."/>
            <person name="Bills G."/>
            <person name="Bluhm B."/>
            <person name="Cannon C."/>
            <person name="Castanera R."/>
            <person name="Culley D."/>
            <person name="Daum C."/>
            <person name="Ezra D."/>
            <person name="Gonzalez J."/>
            <person name="Henrissat B."/>
            <person name="Kuo A."/>
            <person name="Liang C."/>
            <person name="Lipzen A."/>
            <person name="Lutzoni F."/>
            <person name="Magnuson J."/>
            <person name="Mondo S."/>
            <person name="Nolan M."/>
            <person name="Ohm R."/>
            <person name="Pangilinan J."/>
            <person name="Park H.-J."/>
            <person name="Ramirez L."/>
            <person name="Alfaro M."/>
            <person name="Sun H."/>
            <person name="Tritt A."/>
            <person name="Yoshinaga Y."/>
            <person name="Zwiers L.-H."/>
            <person name="Turgeon B."/>
            <person name="Goodwin S."/>
            <person name="Spatafora J."/>
            <person name="Crous P."/>
            <person name="Grigoriev I."/>
        </authorList>
    </citation>
    <scope>NUCLEOTIDE SEQUENCE</scope>
    <source>
        <strain evidence="1">CBS 113389</strain>
    </source>
</reference>
<dbReference type="EMBL" id="MU001640">
    <property type="protein sequence ID" value="KAF2480274.1"/>
    <property type="molecule type" value="Genomic_DNA"/>
</dbReference>